<sequence>MKDIRDWKDAYRYGGEADFITMLLECPLDQSGHSPASFGEEPTMPSPDVQNNQKKDSSMMFLDLSYQLDTFYLPASVTSGQTDRRRLC</sequence>
<evidence type="ECO:0000256" key="1">
    <source>
        <dbReference type="SAM" id="MobiDB-lite"/>
    </source>
</evidence>
<feature type="region of interest" description="Disordered" evidence="1">
    <location>
        <begin position="31"/>
        <end position="54"/>
    </location>
</feature>
<gene>
    <name evidence="2" type="ORF">CHARACLAT_023930</name>
</gene>
<comment type="caution">
    <text evidence="2">The sequence shown here is derived from an EMBL/GenBank/DDBJ whole genome shotgun (WGS) entry which is preliminary data.</text>
</comment>
<evidence type="ECO:0000313" key="2">
    <source>
        <dbReference type="EMBL" id="MED6271794.1"/>
    </source>
</evidence>
<dbReference type="EMBL" id="JAHUTJ010018976">
    <property type="protein sequence ID" value="MED6271794.1"/>
    <property type="molecule type" value="Genomic_DNA"/>
</dbReference>
<name>A0ABU7DD59_9TELE</name>
<accession>A0ABU7DD59</accession>
<keyword evidence="3" id="KW-1185">Reference proteome</keyword>
<proteinExistence type="predicted"/>
<dbReference type="Proteomes" id="UP001352852">
    <property type="component" value="Unassembled WGS sequence"/>
</dbReference>
<evidence type="ECO:0000313" key="3">
    <source>
        <dbReference type="Proteomes" id="UP001352852"/>
    </source>
</evidence>
<organism evidence="2 3">
    <name type="scientific">Characodon lateralis</name>
    <dbReference type="NCBI Taxonomy" id="208331"/>
    <lineage>
        <taxon>Eukaryota</taxon>
        <taxon>Metazoa</taxon>
        <taxon>Chordata</taxon>
        <taxon>Craniata</taxon>
        <taxon>Vertebrata</taxon>
        <taxon>Euteleostomi</taxon>
        <taxon>Actinopterygii</taxon>
        <taxon>Neopterygii</taxon>
        <taxon>Teleostei</taxon>
        <taxon>Neoteleostei</taxon>
        <taxon>Acanthomorphata</taxon>
        <taxon>Ovalentaria</taxon>
        <taxon>Atherinomorphae</taxon>
        <taxon>Cyprinodontiformes</taxon>
        <taxon>Goodeidae</taxon>
        <taxon>Characodon</taxon>
    </lineage>
</organism>
<protein>
    <submittedName>
        <fullName evidence="2">Uncharacterized protein</fullName>
    </submittedName>
</protein>
<reference evidence="2 3" key="1">
    <citation type="submission" date="2021-06" db="EMBL/GenBank/DDBJ databases">
        <authorList>
            <person name="Palmer J.M."/>
        </authorList>
    </citation>
    <scope>NUCLEOTIDE SEQUENCE [LARGE SCALE GENOMIC DNA]</scope>
    <source>
        <strain evidence="2 3">CL_MEX2019</strain>
        <tissue evidence="2">Muscle</tissue>
    </source>
</reference>